<dbReference type="NCBIfam" id="TIGR03942">
    <property type="entry name" value="sulfatase_rSAM"/>
    <property type="match status" value="1"/>
</dbReference>
<dbReference type="EMBL" id="JBHUKY010000072">
    <property type="protein sequence ID" value="MFD2413590.1"/>
    <property type="molecule type" value="Genomic_DNA"/>
</dbReference>
<feature type="domain" description="Radical SAM core" evidence="7">
    <location>
        <begin position="13"/>
        <end position="239"/>
    </location>
</feature>
<evidence type="ECO:0000259" key="7">
    <source>
        <dbReference type="PROSITE" id="PS51918"/>
    </source>
</evidence>
<dbReference type="SFLD" id="SFLDS00029">
    <property type="entry name" value="Radical_SAM"/>
    <property type="match status" value="1"/>
</dbReference>
<evidence type="ECO:0000256" key="3">
    <source>
        <dbReference type="ARBA" id="ARBA00022723"/>
    </source>
</evidence>
<dbReference type="SFLD" id="SFLDG01384">
    <property type="entry name" value="thioether_bond_formation_requi"/>
    <property type="match status" value="1"/>
</dbReference>
<evidence type="ECO:0000256" key="4">
    <source>
        <dbReference type="ARBA" id="ARBA00023004"/>
    </source>
</evidence>
<proteinExistence type="inferred from homology"/>
<sequence>MTDTCAITDYEDYGSFGVLWKTVSEDCNLACDYCYYSTCGGKPGPRINRIDSAILNTFIQEYMEMSKGSASFAWQGGEPLLAGLDFFEEVVTLQAAYAPAHTAISNALQTNGTLITDKWAALFRKYQFLIGISVDGPSDIHDERRVDSRGQGSFDRVMKGIDCLRRHQVDFNILTVLHRGNIKKAKELIEFYEREEFAYVQFIPCMDFRSQEIGMAGSYDITPEEYGQFLCEAFDYWYNDGQPRTSIRFFDNMLSVCTGREAELCVHRSGCSTMLVLEQNGDAYPCDFYIHDDWKLGNVAKDSLNELLLHPARMSFLGMKKTLPAACQNCEYKPLCNGGCPRNRKWADDLSVSDPDYFCSSYKRIYAYADERMKTLGASLRRQLFTENVQRNFKGRLPGRNDPCPCGSSRKFKNCCADITVS</sequence>
<dbReference type="SUPFAM" id="SSF103642">
    <property type="entry name" value="Sec-C motif"/>
    <property type="match status" value="1"/>
</dbReference>
<dbReference type="SFLD" id="SFLDG01386">
    <property type="entry name" value="main_SPASM_domain-containing"/>
    <property type="match status" value="1"/>
</dbReference>
<dbReference type="CDD" id="cd01335">
    <property type="entry name" value="Radical_SAM"/>
    <property type="match status" value="1"/>
</dbReference>
<dbReference type="InterPro" id="IPR007197">
    <property type="entry name" value="rSAM"/>
</dbReference>
<evidence type="ECO:0000256" key="2">
    <source>
        <dbReference type="ARBA" id="ARBA00022691"/>
    </source>
</evidence>
<evidence type="ECO:0000256" key="6">
    <source>
        <dbReference type="ARBA" id="ARBA00023601"/>
    </source>
</evidence>
<dbReference type="Pfam" id="PF13186">
    <property type="entry name" value="SPASM"/>
    <property type="match status" value="1"/>
</dbReference>
<organism evidence="8 9">
    <name type="scientific">Paenibacillus rhizoplanae</name>
    <dbReference type="NCBI Taxonomy" id="1917181"/>
    <lineage>
        <taxon>Bacteria</taxon>
        <taxon>Bacillati</taxon>
        <taxon>Bacillota</taxon>
        <taxon>Bacilli</taxon>
        <taxon>Bacillales</taxon>
        <taxon>Paenibacillaceae</taxon>
        <taxon>Paenibacillus</taxon>
    </lineage>
</organism>
<reference evidence="9" key="1">
    <citation type="journal article" date="2019" name="Int. J. Syst. Evol. Microbiol.">
        <title>The Global Catalogue of Microorganisms (GCM) 10K type strain sequencing project: providing services to taxonomists for standard genome sequencing and annotation.</title>
        <authorList>
            <consortium name="The Broad Institute Genomics Platform"/>
            <consortium name="The Broad Institute Genome Sequencing Center for Infectious Disease"/>
            <person name="Wu L."/>
            <person name="Ma J."/>
        </authorList>
    </citation>
    <scope>NUCLEOTIDE SEQUENCE [LARGE SCALE GENOMIC DNA]</scope>
    <source>
        <strain evidence="9">CCM 8725</strain>
    </source>
</reference>
<evidence type="ECO:0000256" key="5">
    <source>
        <dbReference type="ARBA" id="ARBA00023014"/>
    </source>
</evidence>
<gene>
    <name evidence="8" type="ORF">ACFSX3_27345</name>
</gene>
<keyword evidence="9" id="KW-1185">Reference proteome</keyword>
<comment type="caution">
    <text evidence="8">The sequence shown here is derived from an EMBL/GenBank/DDBJ whole genome shotgun (WGS) entry which is preliminary data.</text>
</comment>
<dbReference type="InterPro" id="IPR017200">
    <property type="entry name" value="PqqE-like"/>
</dbReference>
<dbReference type="PANTHER" id="PTHR43273:SF3">
    <property type="entry name" value="ANAEROBIC SULFATASE-MATURATING ENZYME HOMOLOG ASLB-RELATED"/>
    <property type="match status" value="1"/>
</dbReference>
<dbReference type="NCBIfam" id="TIGR04085">
    <property type="entry name" value="rSAM_more_4Fe4S"/>
    <property type="match status" value="1"/>
</dbReference>
<dbReference type="InterPro" id="IPR013785">
    <property type="entry name" value="Aldolase_TIM"/>
</dbReference>
<dbReference type="PANTHER" id="PTHR43273">
    <property type="entry name" value="ANAEROBIC SULFATASE-MATURATING ENZYME HOMOLOG ASLB-RELATED"/>
    <property type="match status" value="1"/>
</dbReference>
<evidence type="ECO:0000313" key="9">
    <source>
        <dbReference type="Proteomes" id="UP001597448"/>
    </source>
</evidence>
<dbReference type="InterPro" id="IPR058240">
    <property type="entry name" value="rSAM_sf"/>
</dbReference>
<evidence type="ECO:0000313" key="8">
    <source>
        <dbReference type="EMBL" id="MFD2413590.1"/>
    </source>
</evidence>
<dbReference type="Pfam" id="PF04055">
    <property type="entry name" value="Radical_SAM"/>
    <property type="match status" value="1"/>
</dbReference>
<dbReference type="Gene3D" id="3.20.20.70">
    <property type="entry name" value="Aldolase class I"/>
    <property type="match status" value="1"/>
</dbReference>
<dbReference type="InterPro" id="IPR023867">
    <property type="entry name" value="Sulphatase_maturase_rSAM"/>
</dbReference>
<evidence type="ECO:0000256" key="1">
    <source>
        <dbReference type="ARBA" id="ARBA00001966"/>
    </source>
</evidence>
<dbReference type="SUPFAM" id="SSF102114">
    <property type="entry name" value="Radical SAM enzymes"/>
    <property type="match status" value="1"/>
</dbReference>
<comment type="cofactor">
    <cofactor evidence="1">
        <name>[4Fe-4S] cluster</name>
        <dbReference type="ChEBI" id="CHEBI:49883"/>
    </cofactor>
</comment>
<protein>
    <submittedName>
        <fullName evidence="8">Anaerobic sulfatase maturase</fullName>
    </submittedName>
</protein>
<keyword evidence="4" id="KW-0408">Iron</keyword>
<name>A0ABW5FHM4_9BACL</name>
<dbReference type="SFLD" id="SFLDG01072">
    <property type="entry name" value="dehydrogenase_like"/>
    <property type="match status" value="1"/>
</dbReference>
<keyword evidence="2" id="KW-0949">S-adenosyl-L-methionine</keyword>
<keyword evidence="5" id="KW-0411">Iron-sulfur</keyword>
<dbReference type="InterPro" id="IPR023885">
    <property type="entry name" value="4Fe4S-binding_SPASM_dom"/>
</dbReference>
<accession>A0ABW5FHM4</accession>
<dbReference type="PIRSF" id="PIRSF037420">
    <property type="entry name" value="PQQ_syn_pqqE"/>
    <property type="match status" value="1"/>
</dbReference>
<dbReference type="PROSITE" id="PS51918">
    <property type="entry name" value="RADICAL_SAM"/>
    <property type="match status" value="1"/>
</dbReference>
<comment type="similarity">
    <text evidence="6">Belongs to the radical SAM superfamily. Anaerobic sulfatase-maturating enzyme family.</text>
</comment>
<keyword evidence="3" id="KW-0479">Metal-binding</keyword>
<dbReference type="InterPro" id="IPR034491">
    <property type="entry name" value="Anaerob_Ser_sulfatase-maturase"/>
</dbReference>
<dbReference type="RefSeq" id="WP_209992959.1">
    <property type="nucleotide sequence ID" value="NZ_JBHSVQ010000001.1"/>
</dbReference>
<dbReference type="SFLD" id="SFLDG01067">
    <property type="entry name" value="SPASM/twitch_domain_containing"/>
    <property type="match status" value="1"/>
</dbReference>
<dbReference type="InterPro" id="IPR004027">
    <property type="entry name" value="SEC_C_motif"/>
</dbReference>
<dbReference type="Proteomes" id="UP001597448">
    <property type="component" value="Unassembled WGS sequence"/>
</dbReference>
<dbReference type="SFLD" id="SFLDF00285">
    <property type="entry name" value="anaerobic_Ser-type_sulfatase-m"/>
    <property type="match status" value="1"/>
</dbReference>
<dbReference type="Pfam" id="PF02810">
    <property type="entry name" value="SEC-C"/>
    <property type="match status" value="1"/>
</dbReference>